<evidence type="ECO:0000256" key="1">
    <source>
        <dbReference type="SAM" id="MobiDB-lite"/>
    </source>
</evidence>
<gene>
    <name evidence="2" type="ORF">NCTC13093_00266</name>
</gene>
<sequence length="54" mass="6104">MPDTLKCKPIVPEMYQDNIHKNNDLDENVALKSRQVSSVGASDTQKKTTQYHAD</sequence>
<dbReference type="AlphaFoldDB" id="A0A2X0V725"/>
<feature type="compositionally biased region" description="Polar residues" evidence="1">
    <location>
        <begin position="34"/>
        <end position="54"/>
    </location>
</feature>
<protein>
    <submittedName>
        <fullName evidence="2">Uncharacterized protein</fullName>
    </submittedName>
</protein>
<keyword evidence="3" id="KW-1185">Reference proteome</keyword>
<evidence type="ECO:0000313" key="2">
    <source>
        <dbReference type="EMBL" id="SPT68916.1"/>
    </source>
</evidence>
<proteinExistence type="predicted"/>
<reference evidence="2 3" key="1">
    <citation type="submission" date="2018-06" db="EMBL/GenBank/DDBJ databases">
        <authorList>
            <consortium name="Pathogen Informatics"/>
            <person name="Doyle S."/>
        </authorList>
    </citation>
    <scope>NUCLEOTIDE SEQUENCE [LARGE SCALE GENOMIC DNA]</scope>
    <source>
        <strain evidence="2 3">NCTC13093</strain>
    </source>
</reference>
<evidence type="ECO:0000313" key="3">
    <source>
        <dbReference type="Proteomes" id="UP000250086"/>
    </source>
</evidence>
<dbReference type="EMBL" id="UAPV01000001">
    <property type="protein sequence ID" value="SPT68916.1"/>
    <property type="molecule type" value="Genomic_DNA"/>
</dbReference>
<feature type="region of interest" description="Disordered" evidence="1">
    <location>
        <begin position="33"/>
        <end position="54"/>
    </location>
</feature>
<dbReference type="Proteomes" id="UP000250086">
    <property type="component" value="Unassembled WGS sequence"/>
</dbReference>
<accession>A0A2X0V725</accession>
<name>A0A2X0V725_9GAMM</name>
<organism evidence="2 3">
    <name type="scientific">Anaerobiospirillum thomasii</name>
    <dbReference type="NCBI Taxonomy" id="179995"/>
    <lineage>
        <taxon>Bacteria</taxon>
        <taxon>Pseudomonadati</taxon>
        <taxon>Pseudomonadota</taxon>
        <taxon>Gammaproteobacteria</taxon>
        <taxon>Aeromonadales</taxon>
        <taxon>Succinivibrionaceae</taxon>
        <taxon>Anaerobiospirillum</taxon>
    </lineage>
</organism>